<dbReference type="Proteomes" id="UP000019119">
    <property type="component" value="Segment"/>
</dbReference>
<dbReference type="EMBL" id="KF861510">
    <property type="protein sequence ID" value="AHG23862.1"/>
    <property type="molecule type" value="Genomic_DNA"/>
</dbReference>
<keyword evidence="2" id="KW-1185">Reference proteome</keyword>
<dbReference type="GeneID" id="18502844"/>
<reference evidence="1 2" key="1">
    <citation type="submission" date="2013-11" db="EMBL/GenBank/DDBJ databases">
        <authorList>
            <person name="Awa H."/>
            <person name="Bernal J.T."/>
            <person name="Coelho R.E."/>
            <person name="Culpepper S.C."/>
            <person name="Devaraju V.S."/>
            <person name="Higgins R.T."/>
            <person name="Husein A.J."/>
            <person name="Johnston E.M."/>
            <person name="Jung J.A."/>
            <person name="Kanani-Hendijani T.A."/>
            <person name="Knapp R.E."/>
            <person name="Lepiocha N."/>
            <person name="McCarter A.J."/>
            <person name="Merlau P.R."/>
            <person name="Monfared M.S."/>
            <person name="Olney H.P."/>
            <person name="Pineda M.R."/>
            <person name="Pizzini S.E."/>
            <person name="Roberson D.J."/>
            <person name="Rodriguez J."/>
            <person name="Simpson N.A."/>
            <person name="Stevens S.C."/>
            <person name="Stroub-Tahmassi C.A."/>
            <person name="Syed N."/>
            <person name="Torres S.E."/>
            <person name="Townsend C.W."/>
            <person name="White X.E."/>
            <person name="Willette C.E."/>
            <person name="Deming K.E."/>
            <person name="Simon S.E."/>
            <person name="Benjamin R.C."/>
            <person name="Hughes L.E."/>
            <person name="Hale R.H."/>
            <person name="Lamson-Kim T."/>
            <person name="Visi D.H."/>
            <person name="Allen M.S."/>
            <person name="Bradley K.W."/>
            <person name="Clarke D.Q."/>
            <person name="Lewis M.F."/>
            <person name="Barker L.P."/>
            <person name="Bailey C."/>
            <person name="Asai D.J."/>
            <person name="Garber M.L."/>
            <person name="Bowman C.A."/>
            <person name="Russell D.A."/>
            <person name="Pope W.H."/>
            <person name="Jacobs-Sera D."/>
            <person name="Hendrix R.W."/>
            <person name="Hatfull G.F."/>
        </authorList>
    </citation>
    <scope>NUCLEOTIDE SEQUENCE [LARGE SCALE GENOMIC DNA]</scope>
</reference>
<protein>
    <submittedName>
        <fullName evidence="1">Uncharacterized protein</fullName>
    </submittedName>
</protein>
<evidence type="ECO:0000313" key="2">
    <source>
        <dbReference type="Proteomes" id="UP000019119"/>
    </source>
</evidence>
<accession>W0LN36</accession>
<organism evidence="1 2">
    <name type="scientific">Mycobacterium phage EagleEye</name>
    <dbReference type="NCBI Taxonomy" id="1429759"/>
    <lineage>
        <taxon>Viruses</taxon>
        <taxon>Duplodnaviria</taxon>
        <taxon>Heunggongvirae</taxon>
        <taxon>Uroviricota</taxon>
        <taxon>Caudoviricetes</taxon>
        <taxon>Eagleeyevirus</taxon>
        <taxon>Eagleeyevirus eagleeye</taxon>
    </lineage>
</organism>
<dbReference type="RefSeq" id="YP_009005824.1">
    <property type="nucleotide sequence ID" value="NC_023564.1"/>
</dbReference>
<dbReference type="OrthoDB" id="21414at10239"/>
<evidence type="ECO:0000313" key="1">
    <source>
        <dbReference type="EMBL" id="AHG23862.1"/>
    </source>
</evidence>
<proteinExistence type="predicted"/>
<sequence>MSDPVKEFTEVWSDSWLADQVGPMLTCTEAEALAALMLGVGKPEVADAWIKSHATSDDCGDMHCSCNYCRE</sequence>
<gene>
    <name evidence="1" type="primary">82</name>
    <name evidence="1" type="ORF">PBI_EAGLEEYE_82</name>
</gene>
<dbReference type="KEGG" id="vg:18502844"/>
<name>W0LN36_9CAUD</name>